<accession>A0ACD4ZTZ8</accession>
<dbReference type="Proteomes" id="UP001348369">
    <property type="component" value="Chromosome"/>
</dbReference>
<evidence type="ECO:0000313" key="1">
    <source>
        <dbReference type="EMBL" id="WSC01258.1"/>
    </source>
</evidence>
<sequence>MSRTKVTDEMIHAAQAGDSDAMWSIVSAYEPTIKGLIASIAPSASRESAEDLLQEGRAALIQHVRDYNTGSSAAQLSTYAHQGVRRAIASAWVESTTSLSVDSSTALTVKRALWQTEGDIEGAWMIVGSNEDPRRRMSREAFIATVEAIADTVSLDGPATTGRWSGEGVRGDSEVLVDTIPDPASDFTDPTERRELARFLMREIPQRQSLALRAFYGVGMSKTPDSEMAADMEIRLSALRKLRSNGVTSARKVAGQHDIAA</sequence>
<dbReference type="EMBL" id="CP109109">
    <property type="protein sequence ID" value="WSC01258.1"/>
    <property type="molecule type" value="Genomic_DNA"/>
</dbReference>
<reference evidence="1" key="1">
    <citation type="submission" date="2022-10" db="EMBL/GenBank/DDBJ databases">
        <title>The complete genomes of actinobacterial strains from the NBC collection.</title>
        <authorList>
            <person name="Joergensen T.S."/>
            <person name="Alvarez Arevalo M."/>
            <person name="Sterndorff E.B."/>
            <person name="Faurdal D."/>
            <person name="Vuksanovic O."/>
            <person name="Mourched A.-S."/>
            <person name="Charusanti P."/>
            <person name="Shaw S."/>
            <person name="Blin K."/>
            <person name="Weber T."/>
        </authorList>
    </citation>
    <scope>NUCLEOTIDE SEQUENCE</scope>
    <source>
        <strain evidence="1">NBC 01771</strain>
    </source>
</reference>
<proteinExistence type="predicted"/>
<evidence type="ECO:0000313" key="2">
    <source>
        <dbReference type="Proteomes" id="UP001348369"/>
    </source>
</evidence>
<name>A0ACD4ZTZ8_9ACTN</name>
<keyword evidence="2" id="KW-1185">Reference proteome</keyword>
<organism evidence="1 2">
    <name type="scientific">Streptomyces scopuliridis</name>
    <dbReference type="NCBI Taxonomy" id="452529"/>
    <lineage>
        <taxon>Bacteria</taxon>
        <taxon>Bacillati</taxon>
        <taxon>Actinomycetota</taxon>
        <taxon>Actinomycetes</taxon>
        <taxon>Kitasatosporales</taxon>
        <taxon>Streptomycetaceae</taxon>
        <taxon>Streptomyces</taxon>
    </lineage>
</organism>
<protein>
    <submittedName>
        <fullName evidence="1">Helix-turn-helix domain-containing protein</fullName>
    </submittedName>
</protein>
<gene>
    <name evidence="1" type="ORF">OG835_32510</name>
</gene>